<comment type="caution">
    <text evidence="2">The sequence shown here is derived from an EMBL/GenBank/DDBJ whole genome shotgun (WGS) entry which is preliminary data.</text>
</comment>
<dbReference type="Gene3D" id="1.10.10.10">
    <property type="entry name" value="Winged helix-like DNA-binding domain superfamily/Winged helix DNA-binding domain"/>
    <property type="match status" value="1"/>
</dbReference>
<dbReference type="InterPro" id="IPR013249">
    <property type="entry name" value="RNA_pol_sigma70_r4_t2"/>
</dbReference>
<dbReference type="InterPro" id="IPR036388">
    <property type="entry name" value="WH-like_DNA-bd_sf"/>
</dbReference>
<sequence length="155" mass="18531">MKSFSLNKLPLEKLNHQIQDDFQTTIQFQFDYMARKVMICTQSNCRRSIGRRSRHECLFSEISDLELNKLQTFDTYHLDNQMYEILSLDVEVTDYQIAKALDILSKRKRDIILMFYYLEMSDEEIAEELAVNRSTIYRNRTSALEIIKKLLEEEL</sequence>
<name>A0A1S8TXA1_9CLOT</name>
<dbReference type="GO" id="GO:0003677">
    <property type="term" value="F:DNA binding"/>
    <property type="evidence" value="ECO:0007669"/>
    <property type="project" value="InterPro"/>
</dbReference>
<dbReference type="AlphaFoldDB" id="A0A1S8TXA1"/>
<accession>A0A1S8TXA1</accession>
<evidence type="ECO:0000259" key="1">
    <source>
        <dbReference type="Pfam" id="PF08281"/>
    </source>
</evidence>
<dbReference type="STRING" id="29367.CLPUN_02680"/>
<protein>
    <submittedName>
        <fullName evidence="2">RNA polymerase sigma factor</fullName>
    </submittedName>
</protein>
<feature type="domain" description="RNA polymerase sigma factor 70 region 4 type 2" evidence="1">
    <location>
        <begin position="96"/>
        <end position="143"/>
    </location>
</feature>
<reference evidence="2 3" key="1">
    <citation type="submission" date="2016-05" db="EMBL/GenBank/DDBJ databases">
        <title>Microbial solvent formation.</title>
        <authorList>
            <person name="Poehlein A."/>
            <person name="Montoya Solano J.D."/>
            <person name="Flitsch S."/>
            <person name="Krabben P."/>
            <person name="Duerre P."/>
            <person name="Daniel R."/>
        </authorList>
    </citation>
    <scope>NUCLEOTIDE SEQUENCE [LARGE SCALE GENOMIC DNA]</scope>
    <source>
        <strain evidence="2 3">DSM 2619</strain>
    </source>
</reference>
<organism evidence="2 3">
    <name type="scientific">Clostridium puniceum</name>
    <dbReference type="NCBI Taxonomy" id="29367"/>
    <lineage>
        <taxon>Bacteria</taxon>
        <taxon>Bacillati</taxon>
        <taxon>Bacillota</taxon>
        <taxon>Clostridia</taxon>
        <taxon>Eubacteriales</taxon>
        <taxon>Clostridiaceae</taxon>
        <taxon>Clostridium</taxon>
    </lineage>
</organism>
<evidence type="ECO:0000313" key="2">
    <source>
        <dbReference type="EMBL" id="OOM82367.1"/>
    </source>
</evidence>
<dbReference type="GO" id="GO:0006352">
    <property type="term" value="P:DNA-templated transcription initiation"/>
    <property type="evidence" value="ECO:0007669"/>
    <property type="project" value="InterPro"/>
</dbReference>
<dbReference type="OrthoDB" id="9806818at2"/>
<keyword evidence="3" id="KW-1185">Reference proteome</keyword>
<dbReference type="GO" id="GO:0016987">
    <property type="term" value="F:sigma factor activity"/>
    <property type="evidence" value="ECO:0007669"/>
    <property type="project" value="InterPro"/>
</dbReference>
<gene>
    <name evidence="2" type="ORF">CLPUN_02680</name>
</gene>
<dbReference type="EMBL" id="LZZM01000016">
    <property type="protein sequence ID" value="OOM82367.1"/>
    <property type="molecule type" value="Genomic_DNA"/>
</dbReference>
<evidence type="ECO:0000313" key="3">
    <source>
        <dbReference type="Proteomes" id="UP000190890"/>
    </source>
</evidence>
<proteinExistence type="predicted"/>
<dbReference type="Pfam" id="PF08281">
    <property type="entry name" value="Sigma70_r4_2"/>
    <property type="match status" value="1"/>
</dbReference>
<dbReference type="InterPro" id="IPR013324">
    <property type="entry name" value="RNA_pol_sigma_r3/r4-like"/>
</dbReference>
<dbReference type="SUPFAM" id="SSF88659">
    <property type="entry name" value="Sigma3 and sigma4 domains of RNA polymerase sigma factors"/>
    <property type="match status" value="1"/>
</dbReference>
<dbReference type="RefSeq" id="WP_077845583.1">
    <property type="nucleotide sequence ID" value="NZ_LZZM01000016.1"/>
</dbReference>
<dbReference type="Proteomes" id="UP000190890">
    <property type="component" value="Unassembled WGS sequence"/>
</dbReference>